<evidence type="ECO:0000313" key="2">
    <source>
        <dbReference type="Proteomes" id="UP001500503"/>
    </source>
</evidence>
<reference evidence="2" key="1">
    <citation type="journal article" date="2019" name="Int. J. Syst. Evol. Microbiol.">
        <title>The Global Catalogue of Microorganisms (GCM) 10K type strain sequencing project: providing services to taxonomists for standard genome sequencing and annotation.</title>
        <authorList>
            <consortium name="The Broad Institute Genomics Platform"/>
            <consortium name="The Broad Institute Genome Sequencing Center for Infectious Disease"/>
            <person name="Wu L."/>
            <person name="Ma J."/>
        </authorList>
    </citation>
    <scope>NUCLEOTIDE SEQUENCE [LARGE SCALE GENOMIC DNA]</scope>
    <source>
        <strain evidence="2">JCM 17933</strain>
    </source>
</reference>
<comment type="caution">
    <text evidence="1">The sequence shown here is derived from an EMBL/GenBank/DDBJ whole genome shotgun (WGS) entry which is preliminary data.</text>
</comment>
<proteinExistence type="predicted"/>
<keyword evidence="2" id="KW-1185">Reference proteome</keyword>
<evidence type="ECO:0000313" key="1">
    <source>
        <dbReference type="EMBL" id="GAA4483124.1"/>
    </source>
</evidence>
<evidence type="ECO:0008006" key="3">
    <source>
        <dbReference type="Google" id="ProtNLM"/>
    </source>
</evidence>
<protein>
    <recommendedName>
        <fullName evidence="3">Knr4/Smi1-like domain-containing protein</fullName>
    </recommendedName>
</protein>
<dbReference type="EMBL" id="BAABHF010000009">
    <property type="protein sequence ID" value="GAA4483124.1"/>
    <property type="molecule type" value="Genomic_DNA"/>
</dbReference>
<accession>A0ABP8P9W8</accession>
<name>A0ABP8P9W8_9ACTN</name>
<dbReference type="Proteomes" id="UP001500503">
    <property type="component" value="Unassembled WGS sequence"/>
</dbReference>
<dbReference type="RefSeq" id="WP_345456600.1">
    <property type="nucleotide sequence ID" value="NZ_BAABHF010000009.1"/>
</dbReference>
<organism evidence="1 2">
    <name type="scientific">Actinoallomurus oryzae</name>
    <dbReference type="NCBI Taxonomy" id="502180"/>
    <lineage>
        <taxon>Bacteria</taxon>
        <taxon>Bacillati</taxon>
        <taxon>Actinomycetota</taxon>
        <taxon>Actinomycetes</taxon>
        <taxon>Streptosporangiales</taxon>
        <taxon>Thermomonosporaceae</taxon>
        <taxon>Actinoallomurus</taxon>
    </lineage>
</organism>
<gene>
    <name evidence="1" type="ORF">GCM10023191_004210</name>
</gene>
<sequence length="174" mass="18388">MGGALSAGWLSRWRSQVDAALSTMLSTFEEKYGYPPGTNEVRSPDTGDRSAAAELAREQLTPADLVTFYRSIGEVVLADVGNACFFHPAGLVLDHLRADGPVPHGGADDARGTVIASDGGGIMFAVDAEGAVHRSRAASTESGFDEVTDGVQEFLDLIRRSVVRFADTGKPGYL</sequence>